<dbReference type="Pfam" id="PF00293">
    <property type="entry name" value="NUDIX"/>
    <property type="match status" value="1"/>
</dbReference>
<dbReference type="Gene3D" id="2.20.70.10">
    <property type="match status" value="1"/>
</dbReference>
<evidence type="ECO:0000313" key="4">
    <source>
        <dbReference type="EMBL" id="PKU24326.1"/>
    </source>
</evidence>
<dbReference type="InterPro" id="IPR000086">
    <property type="entry name" value="NUDIX_hydrolase_dom"/>
</dbReference>
<evidence type="ECO:0000313" key="5">
    <source>
        <dbReference type="Proteomes" id="UP000233293"/>
    </source>
</evidence>
<dbReference type="Pfam" id="PF14803">
    <property type="entry name" value="Zn_ribbon_Nudix"/>
    <property type="match status" value="1"/>
</dbReference>
<dbReference type="CDD" id="cd04511">
    <property type="entry name" value="NUDIX_Hydrolase"/>
    <property type="match status" value="1"/>
</dbReference>
<sequence length="195" mass="21798">MSEPPSITHPPSDLRVPDGEDRERLICRQCGHIFYENPKVIVGAVCVWGDRYLLCRRAIEPRRGFWTMPAGYLELSESSQAGAVREVREEAGAEVEVDALLAVYDLPIISQVHMIYRARMVSASHAPGLESLEAGLFTWDDIPWGELAYPNVAWSLQHHRDLAGRTDFAPRGIPEDGWTQWKGWRADSDGAGGTI</sequence>
<evidence type="ECO:0000259" key="3">
    <source>
        <dbReference type="PROSITE" id="PS51462"/>
    </source>
</evidence>
<dbReference type="InterPro" id="IPR015797">
    <property type="entry name" value="NUDIX_hydrolase-like_dom_sf"/>
</dbReference>
<dbReference type="PROSITE" id="PS00893">
    <property type="entry name" value="NUDIX_BOX"/>
    <property type="match status" value="1"/>
</dbReference>
<dbReference type="RefSeq" id="WP_101250865.1">
    <property type="nucleotide sequence ID" value="NZ_PIUM01000012.1"/>
</dbReference>
<dbReference type="GO" id="GO:0016787">
    <property type="term" value="F:hydrolase activity"/>
    <property type="evidence" value="ECO:0007669"/>
    <property type="project" value="UniProtKB-KW"/>
</dbReference>
<proteinExistence type="predicted"/>
<reference evidence="5" key="1">
    <citation type="submission" date="2017-12" db="EMBL/GenBank/DDBJ databases">
        <title>Draft genome sequence of Telmatospirillum siberiense 26-4b1T, an acidotolerant peatland alphaproteobacterium potentially involved in sulfur cycling.</title>
        <authorList>
            <person name="Hausmann B."/>
            <person name="Pjevac P."/>
            <person name="Schreck K."/>
            <person name="Herbold C.W."/>
            <person name="Daims H."/>
            <person name="Wagner M."/>
            <person name="Pester M."/>
            <person name="Loy A."/>
        </authorList>
    </citation>
    <scope>NUCLEOTIDE SEQUENCE [LARGE SCALE GENOMIC DNA]</scope>
    <source>
        <strain evidence="5">26-4b1</strain>
    </source>
</reference>
<dbReference type="OrthoDB" id="9761969at2"/>
<evidence type="ECO:0000256" key="2">
    <source>
        <dbReference type="ARBA" id="ARBA00022801"/>
    </source>
</evidence>
<feature type="domain" description="Nudix hydrolase" evidence="3">
    <location>
        <begin position="37"/>
        <end position="160"/>
    </location>
</feature>
<keyword evidence="2 4" id="KW-0378">Hydrolase</keyword>
<dbReference type="PANTHER" id="PTHR43222:SF2">
    <property type="entry name" value="NUDIX HYDROLASE 23, CHLOROPLASTIC"/>
    <property type="match status" value="1"/>
</dbReference>
<comment type="cofactor">
    <cofactor evidence="1">
        <name>Mg(2+)</name>
        <dbReference type="ChEBI" id="CHEBI:18420"/>
    </cofactor>
</comment>
<gene>
    <name evidence="4" type="ORF">CWS72_12080</name>
</gene>
<name>A0A2N3PV98_9PROT</name>
<dbReference type="AlphaFoldDB" id="A0A2N3PV98"/>
<comment type="caution">
    <text evidence="4">The sequence shown here is derived from an EMBL/GenBank/DDBJ whole genome shotgun (WGS) entry which is preliminary data.</text>
</comment>
<dbReference type="PANTHER" id="PTHR43222">
    <property type="entry name" value="NUDIX HYDROLASE 23"/>
    <property type="match status" value="1"/>
</dbReference>
<dbReference type="EMBL" id="PIUM01000012">
    <property type="protein sequence ID" value="PKU24326.1"/>
    <property type="molecule type" value="Genomic_DNA"/>
</dbReference>
<evidence type="ECO:0000256" key="1">
    <source>
        <dbReference type="ARBA" id="ARBA00001946"/>
    </source>
</evidence>
<dbReference type="InterPro" id="IPR020084">
    <property type="entry name" value="NUDIX_hydrolase_CS"/>
</dbReference>
<dbReference type="Proteomes" id="UP000233293">
    <property type="component" value="Unassembled WGS sequence"/>
</dbReference>
<dbReference type="InterPro" id="IPR029401">
    <property type="entry name" value="Nudix_N"/>
</dbReference>
<dbReference type="SUPFAM" id="SSF55811">
    <property type="entry name" value="Nudix"/>
    <property type="match status" value="1"/>
</dbReference>
<dbReference type="PROSITE" id="PS51462">
    <property type="entry name" value="NUDIX"/>
    <property type="match status" value="1"/>
</dbReference>
<organism evidence="4 5">
    <name type="scientific">Telmatospirillum siberiense</name>
    <dbReference type="NCBI Taxonomy" id="382514"/>
    <lineage>
        <taxon>Bacteria</taxon>
        <taxon>Pseudomonadati</taxon>
        <taxon>Pseudomonadota</taxon>
        <taxon>Alphaproteobacteria</taxon>
        <taxon>Rhodospirillales</taxon>
        <taxon>Rhodospirillaceae</taxon>
        <taxon>Telmatospirillum</taxon>
    </lineage>
</organism>
<accession>A0A2N3PV98</accession>
<dbReference type="Gene3D" id="3.90.79.10">
    <property type="entry name" value="Nucleoside Triphosphate Pyrophosphohydrolase"/>
    <property type="match status" value="1"/>
</dbReference>
<protein>
    <submittedName>
        <fullName evidence="4">NUDIX hydrolase</fullName>
    </submittedName>
</protein>
<keyword evidence="5" id="KW-1185">Reference proteome</keyword>